<dbReference type="Proteomes" id="UP000298030">
    <property type="component" value="Unassembled WGS sequence"/>
</dbReference>
<comment type="caution">
    <text evidence="2">The sequence shown here is derived from an EMBL/GenBank/DDBJ whole genome shotgun (WGS) entry which is preliminary data.</text>
</comment>
<accession>A0A4Y7T2B2</accession>
<name>A0A4Y7T2B2_COPMI</name>
<keyword evidence="3" id="KW-1185">Reference proteome</keyword>
<organism evidence="2 3">
    <name type="scientific">Coprinellus micaceus</name>
    <name type="common">Glistening ink-cap mushroom</name>
    <name type="synonym">Coprinus micaceus</name>
    <dbReference type="NCBI Taxonomy" id="71717"/>
    <lineage>
        <taxon>Eukaryota</taxon>
        <taxon>Fungi</taxon>
        <taxon>Dikarya</taxon>
        <taxon>Basidiomycota</taxon>
        <taxon>Agaricomycotina</taxon>
        <taxon>Agaricomycetes</taxon>
        <taxon>Agaricomycetidae</taxon>
        <taxon>Agaricales</taxon>
        <taxon>Agaricineae</taxon>
        <taxon>Psathyrellaceae</taxon>
        <taxon>Coprinellus</taxon>
    </lineage>
</organism>
<gene>
    <name evidence="2" type="ORF">FA13DRAFT_829803</name>
</gene>
<dbReference type="EMBL" id="QPFP01000035">
    <property type="protein sequence ID" value="TEB28088.1"/>
    <property type="molecule type" value="Genomic_DNA"/>
</dbReference>
<evidence type="ECO:0000313" key="3">
    <source>
        <dbReference type="Proteomes" id="UP000298030"/>
    </source>
</evidence>
<protein>
    <submittedName>
        <fullName evidence="2">Uncharacterized protein</fullName>
    </submittedName>
</protein>
<feature type="region of interest" description="Disordered" evidence="1">
    <location>
        <begin position="1"/>
        <end position="21"/>
    </location>
</feature>
<evidence type="ECO:0000256" key="1">
    <source>
        <dbReference type="SAM" id="MobiDB-lite"/>
    </source>
</evidence>
<dbReference type="AlphaFoldDB" id="A0A4Y7T2B2"/>
<sequence>MKSVLTPESTISGIGSNGRLSSRKFNGMHWSEGMSQPSLFCPRLLGSRHRPLPRSPRLRFPALDLLSFHVTAPSPPRPPPCLLPATASSSFLSACRIRTFHSQQDVH</sequence>
<reference evidence="2 3" key="1">
    <citation type="journal article" date="2019" name="Nat. Ecol. Evol.">
        <title>Megaphylogeny resolves global patterns of mushroom evolution.</title>
        <authorList>
            <person name="Varga T."/>
            <person name="Krizsan K."/>
            <person name="Foldi C."/>
            <person name="Dima B."/>
            <person name="Sanchez-Garcia M."/>
            <person name="Sanchez-Ramirez S."/>
            <person name="Szollosi G.J."/>
            <person name="Szarkandi J.G."/>
            <person name="Papp V."/>
            <person name="Albert L."/>
            <person name="Andreopoulos W."/>
            <person name="Angelini C."/>
            <person name="Antonin V."/>
            <person name="Barry K.W."/>
            <person name="Bougher N.L."/>
            <person name="Buchanan P."/>
            <person name="Buyck B."/>
            <person name="Bense V."/>
            <person name="Catcheside P."/>
            <person name="Chovatia M."/>
            <person name="Cooper J."/>
            <person name="Damon W."/>
            <person name="Desjardin D."/>
            <person name="Finy P."/>
            <person name="Geml J."/>
            <person name="Haridas S."/>
            <person name="Hughes K."/>
            <person name="Justo A."/>
            <person name="Karasinski D."/>
            <person name="Kautmanova I."/>
            <person name="Kiss B."/>
            <person name="Kocsube S."/>
            <person name="Kotiranta H."/>
            <person name="LaButti K.M."/>
            <person name="Lechner B.E."/>
            <person name="Liimatainen K."/>
            <person name="Lipzen A."/>
            <person name="Lukacs Z."/>
            <person name="Mihaltcheva S."/>
            <person name="Morgado L.N."/>
            <person name="Niskanen T."/>
            <person name="Noordeloos M.E."/>
            <person name="Ohm R.A."/>
            <person name="Ortiz-Santana B."/>
            <person name="Ovrebo C."/>
            <person name="Racz N."/>
            <person name="Riley R."/>
            <person name="Savchenko A."/>
            <person name="Shiryaev A."/>
            <person name="Soop K."/>
            <person name="Spirin V."/>
            <person name="Szebenyi C."/>
            <person name="Tomsovsky M."/>
            <person name="Tulloss R.E."/>
            <person name="Uehling J."/>
            <person name="Grigoriev I.V."/>
            <person name="Vagvolgyi C."/>
            <person name="Papp T."/>
            <person name="Martin F.M."/>
            <person name="Miettinen O."/>
            <person name="Hibbett D.S."/>
            <person name="Nagy L.G."/>
        </authorList>
    </citation>
    <scope>NUCLEOTIDE SEQUENCE [LARGE SCALE GENOMIC DNA]</scope>
    <source>
        <strain evidence="2 3">FP101781</strain>
    </source>
</reference>
<evidence type="ECO:0000313" key="2">
    <source>
        <dbReference type="EMBL" id="TEB28088.1"/>
    </source>
</evidence>
<proteinExistence type="predicted"/>